<evidence type="ECO:0000313" key="2">
    <source>
        <dbReference type="Proteomes" id="UP001175000"/>
    </source>
</evidence>
<accession>A0AA39WRH0</accession>
<reference evidence="1" key="1">
    <citation type="submission" date="2023-06" db="EMBL/GenBank/DDBJ databases">
        <title>Genome-scale phylogeny and comparative genomics of the fungal order Sordariales.</title>
        <authorList>
            <consortium name="Lawrence Berkeley National Laboratory"/>
            <person name="Hensen N."/>
            <person name="Bonometti L."/>
            <person name="Westerberg I."/>
            <person name="Brannstrom I.O."/>
            <person name="Guillou S."/>
            <person name="Cros-Aarteil S."/>
            <person name="Calhoun S."/>
            <person name="Haridas S."/>
            <person name="Kuo A."/>
            <person name="Mondo S."/>
            <person name="Pangilinan J."/>
            <person name="Riley R."/>
            <person name="Labutti K."/>
            <person name="Andreopoulos B."/>
            <person name="Lipzen A."/>
            <person name="Chen C."/>
            <person name="Yanf M."/>
            <person name="Daum C."/>
            <person name="Ng V."/>
            <person name="Clum A."/>
            <person name="Steindorff A."/>
            <person name="Ohm R."/>
            <person name="Martin F."/>
            <person name="Silar P."/>
            <person name="Natvig D."/>
            <person name="Lalanne C."/>
            <person name="Gautier V."/>
            <person name="Ament-Velasquez S.L."/>
            <person name="Kruys A."/>
            <person name="Hutchinson M.I."/>
            <person name="Powell A.J."/>
            <person name="Barry K."/>
            <person name="Miller A.N."/>
            <person name="Grigoriev I.V."/>
            <person name="Debuchy R."/>
            <person name="Gladieux P."/>
            <person name="Thoren M.H."/>
            <person name="Johannesson H."/>
        </authorList>
    </citation>
    <scope>NUCLEOTIDE SEQUENCE</scope>
    <source>
        <strain evidence="1">CBS 606.72</strain>
    </source>
</reference>
<sequence length="286" mass="31522">MNLITLHSGGRFMALNPAMTVCLVTPNFSCGVHAARNAGQPMTIFCPINETRLLGITDTGGTPMFYLKEAVAYINRLGLPLLNTISVTSLQDAPASTAASPTAQGATSLNDVLTRTRGAMWLQVVKWTLSPVDESPEKMVVSGFTGSLYIQDILKTMSRVEQIKYLQALNTIQFDTMYASDVIGSRADAAEKTMKQYVGVIEAVDETRAMKQWYELGETLGYTSPILKREFDMIVTNKVKLAQSRSPEPEDSSPLRVFELVDGAKRLRYAWSKLRAEVEKVNGVLK</sequence>
<comment type="caution">
    <text evidence="1">The sequence shown here is derived from an EMBL/GenBank/DDBJ whole genome shotgun (WGS) entry which is preliminary data.</text>
</comment>
<evidence type="ECO:0000313" key="1">
    <source>
        <dbReference type="EMBL" id="KAK0620238.1"/>
    </source>
</evidence>
<proteinExistence type="predicted"/>
<organism evidence="1 2">
    <name type="scientific">Immersiella caudata</name>
    <dbReference type="NCBI Taxonomy" id="314043"/>
    <lineage>
        <taxon>Eukaryota</taxon>
        <taxon>Fungi</taxon>
        <taxon>Dikarya</taxon>
        <taxon>Ascomycota</taxon>
        <taxon>Pezizomycotina</taxon>
        <taxon>Sordariomycetes</taxon>
        <taxon>Sordariomycetidae</taxon>
        <taxon>Sordariales</taxon>
        <taxon>Lasiosphaeriaceae</taxon>
        <taxon>Immersiella</taxon>
    </lineage>
</organism>
<protein>
    <submittedName>
        <fullName evidence="1">Uncharacterized protein</fullName>
    </submittedName>
</protein>
<gene>
    <name evidence="1" type="ORF">B0T14DRAFT_567006</name>
</gene>
<dbReference type="EMBL" id="JAULSU010000004">
    <property type="protein sequence ID" value="KAK0620238.1"/>
    <property type="molecule type" value="Genomic_DNA"/>
</dbReference>
<name>A0AA39WRH0_9PEZI</name>
<dbReference type="Proteomes" id="UP001175000">
    <property type="component" value="Unassembled WGS sequence"/>
</dbReference>
<dbReference type="AlphaFoldDB" id="A0AA39WRH0"/>
<keyword evidence="2" id="KW-1185">Reference proteome</keyword>